<evidence type="ECO:0000256" key="1">
    <source>
        <dbReference type="ARBA" id="ARBA00009981"/>
    </source>
</evidence>
<dbReference type="InterPro" id="IPR036165">
    <property type="entry name" value="YefM-like_sf"/>
</dbReference>
<reference evidence="3 4" key="1">
    <citation type="submission" date="2019-03" db="EMBL/GenBank/DDBJ databases">
        <title>Draft genome sequences of novel Actinobacteria.</title>
        <authorList>
            <person name="Sahin N."/>
            <person name="Ay H."/>
            <person name="Saygin H."/>
        </authorList>
    </citation>
    <scope>NUCLEOTIDE SEQUENCE [LARGE SCALE GENOMIC DNA]</scope>
    <source>
        <strain evidence="3 4">5K138</strain>
    </source>
</reference>
<dbReference type="AlphaFoldDB" id="A0A4V2Z0K1"/>
<dbReference type="Pfam" id="PF02604">
    <property type="entry name" value="PhdYeFM_antitox"/>
    <property type="match status" value="1"/>
</dbReference>
<sequence length="95" mass="9752">MVGDHGGVTIVPASQVGPAPDGAEIGAGRFKAVCLQVLDEVAATRRPVTITKRGRPVARLVPVDPPAPPFGALAGTVGEYGDLVAPVDDEWDALR</sequence>
<organism evidence="3 4">
    <name type="scientific">Jiangella asiatica</name>
    <dbReference type="NCBI Taxonomy" id="2530372"/>
    <lineage>
        <taxon>Bacteria</taxon>
        <taxon>Bacillati</taxon>
        <taxon>Actinomycetota</taxon>
        <taxon>Actinomycetes</taxon>
        <taxon>Jiangellales</taxon>
        <taxon>Jiangellaceae</taxon>
        <taxon>Jiangella</taxon>
    </lineage>
</organism>
<evidence type="ECO:0000313" key="4">
    <source>
        <dbReference type="Proteomes" id="UP000294739"/>
    </source>
</evidence>
<accession>A0A4V2Z0K1</accession>
<dbReference type="SUPFAM" id="SSF143120">
    <property type="entry name" value="YefM-like"/>
    <property type="match status" value="1"/>
</dbReference>
<proteinExistence type="inferred from homology"/>
<gene>
    <name evidence="3" type="ORF">E1269_23435</name>
</gene>
<dbReference type="InParanoid" id="A0A4V2Z0K1"/>
<dbReference type="Proteomes" id="UP000294739">
    <property type="component" value="Unassembled WGS sequence"/>
</dbReference>
<name>A0A4V2Z0K1_9ACTN</name>
<dbReference type="Gene3D" id="3.40.1620.10">
    <property type="entry name" value="YefM-like domain"/>
    <property type="match status" value="1"/>
</dbReference>
<keyword evidence="4" id="KW-1185">Reference proteome</keyword>
<dbReference type="InterPro" id="IPR006442">
    <property type="entry name" value="Antitoxin_Phd/YefM"/>
</dbReference>
<dbReference type="NCBIfam" id="TIGR01552">
    <property type="entry name" value="phd_fam"/>
    <property type="match status" value="1"/>
</dbReference>
<evidence type="ECO:0000256" key="2">
    <source>
        <dbReference type="RuleBase" id="RU362080"/>
    </source>
</evidence>
<dbReference type="EMBL" id="SMKZ01000042">
    <property type="protein sequence ID" value="TDE01318.1"/>
    <property type="molecule type" value="Genomic_DNA"/>
</dbReference>
<evidence type="ECO:0000313" key="3">
    <source>
        <dbReference type="EMBL" id="TDE01318.1"/>
    </source>
</evidence>
<protein>
    <recommendedName>
        <fullName evidence="2">Antitoxin</fullName>
    </recommendedName>
</protein>
<comment type="function">
    <text evidence="2">Antitoxin component of a type II toxin-antitoxin (TA) system.</text>
</comment>
<comment type="similarity">
    <text evidence="1 2">Belongs to the phD/YefM antitoxin family.</text>
</comment>
<comment type="caution">
    <text evidence="3">The sequence shown here is derived from an EMBL/GenBank/DDBJ whole genome shotgun (WGS) entry which is preliminary data.</text>
</comment>
<dbReference type="OrthoDB" id="557859at2"/>